<accession>A0A699GL87</accession>
<feature type="region of interest" description="Disordered" evidence="2">
    <location>
        <begin position="1"/>
        <end position="26"/>
    </location>
</feature>
<evidence type="ECO:0000256" key="2">
    <source>
        <dbReference type="SAM" id="MobiDB-lite"/>
    </source>
</evidence>
<dbReference type="AlphaFoldDB" id="A0A699GL87"/>
<keyword evidence="1" id="KW-0175">Coiled coil</keyword>
<feature type="region of interest" description="Disordered" evidence="2">
    <location>
        <begin position="260"/>
        <end position="284"/>
    </location>
</feature>
<dbReference type="EMBL" id="BKCJ010008479">
    <property type="protein sequence ID" value="GEU82437.1"/>
    <property type="molecule type" value="Genomic_DNA"/>
</dbReference>
<feature type="compositionally biased region" description="Polar residues" evidence="2">
    <location>
        <begin position="273"/>
        <end position="284"/>
    </location>
</feature>
<protein>
    <submittedName>
        <fullName evidence="3">Protein NYNRIN-like</fullName>
    </submittedName>
</protein>
<sequence length="517" mass="58278">PRRRKEDNLTTYDPASGIRRTDMTGIPRELPEHKLNIHPRTFLVWQKKQTIAKEQRIHISTTRAKEKQVKKSKFSFENIYLGMDGRQEWSFEYQRDIIILGKKSNSGELDSTRPGVSKSLLFERNTLSGFPKSLKISGYAVLSKVNTAYRAGYDVCNKQDTPYWELNIQRFLPFFKTPEGCLNKKDFRWNTKAEAAFQELKNHFQSLPALTVAKPRETLILYLAAATKAISADENVISKPGKSTFTWTLFTDDASSIEGSGVGLSGRTRGRNSDGSSMFGTTTESNLQTILSENGARNWKSSRILHQSPTHKQTDKLRVMSSPNHPTSDIEDAFSSTNTPDYTPASLDYLPASPGNTSSDTLNNSSGLVPIASPTLLLFHDDPYIKVMQAYYAKDLPISAPIISLAIVPPSPMLLTMFNPQEFFLPKELLPPKKRGHERSSSFTSAVPQAFEIREGSHKISLECCEEQIEEILNHLGELSLDRIEHMEDKIEGLRNDQVIIQQDFDNLETELQEARA</sequence>
<comment type="caution">
    <text evidence="3">The sequence shown here is derived from an EMBL/GenBank/DDBJ whole genome shotgun (WGS) entry which is preliminary data.</text>
</comment>
<feature type="compositionally biased region" description="Polar residues" evidence="2">
    <location>
        <begin position="301"/>
        <end position="311"/>
    </location>
</feature>
<feature type="coiled-coil region" evidence="1">
    <location>
        <begin position="484"/>
        <end position="511"/>
    </location>
</feature>
<evidence type="ECO:0000256" key="1">
    <source>
        <dbReference type="SAM" id="Coils"/>
    </source>
</evidence>
<evidence type="ECO:0000313" key="3">
    <source>
        <dbReference type="EMBL" id="GEU82437.1"/>
    </source>
</evidence>
<proteinExistence type="predicted"/>
<reference evidence="3" key="1">
    <citation type="journal article" date="2019" name="Sci. Rep.">
        <title>Draft genome of Tanacetum cinerariifolium, the natural source of mosquito coil.</title>
        <authorList>
            <person name="Yamashiro T."/>
            <person name="Shiraishi A."/>
            <person name="Satake H."/>
            <person name="Nakayama K."/>
        </authorList>
    </citation>
    <scope>NUCLEOTIDE SEQUENCE</scope>
</reference>
<feature type="region of interest" description="Disordered" evidence="2">
    <location>
        <begin position="301"/>
        <end position="337"/>
    </location>
</feature>
<feature type="non-terminal residue" evidence="3">
    <location>
        <position position="1"/>
    </location>
</feature>
<organism evidence="3">
    <name type="scientific">Tanacetum cinerariifolium</name>
    <name type="common">Dalmatian daisy</name>
    <name type="synonym">Chrysanthemum cinerariifolium</name>
    <dbReference type="NCBI Taxonomy" id="118510"/>
    <lineage>
        <taxon>Eukaryota</taxon>
        <taxon>Viridiplantae</taxon>
        <taxon>Streptophyta</taxon>
        <taxon>Embryophyta</taxon>
        <taxon>Tracheophyta</taxon>
        <taxon>Spermatophyta</taxon>
        <taxon>Magnoliopsida</taxon>
        <taxon>eudicotyledons</taxon>
        <taxon>Gunneridae</taxon>
        <taxon>Pentapetalae</taxon>
        <taxon>asterids</taxon>
        <taxon>campanulids</taxon>
        <taxon>Asterales</taxon>
        <taxon>Asteraceae</taxon>
        <taxon>Asteroideae</taxon>
        <taxon>Anthemideae</taxon>
        <taxon>Anthemidinae</taxon>
        <taxon>Tanacetum</taxon>
    </lineage>
</organism>
<name>A0A699GL87_TANCI</name>
<gene>
    <name evidence="3" type="ORF">Tci_054415</name>
</gene>